<reference evidence="1 2" key="1">
    <citation type="submission" date="2019-05" db="EMBL/GenBank/DDBJ databases">
        <title>Another draft genome of Portunus trituberculatus and its Hox gene families provides insights of decapod evolution.</title>
        <authorList>
            <person name="Jeong J.-H."/>
            <person name="Song I."/>
            <person name="Kim S."/>
            <person name="Choi T."/>
            <person name="Kim D."/>
            <person name="Ryu S."/>
            <person name="Kim W."/>
        </authorList>
    </citation>
    <scope>NUCLEOTIDE SEQUENCE [LARGE SCALE GENOMIC DNA]</scope>
    <source>
        <tissue evidence="1">Muscle</tissue>
    </source>
</reference>
<comment type="caution">
    <text evidence="1">The sequence shown here is derived from an EMBL/GenBank/DDBJ whole genome shotgun (WGS) entry which is preliminary data.</text>
</comment>
<accession>A0A5B7G3P8</accession>
<dbReference type="EMBL" id="VSRR010009953">
    <property type="protein sequence ID" value="MPC51104.1"/>
    <property type="molecule type" value="Genomic_DNA"/>
</dbReference>
<protein>
    <submittedName>
        <fullName evidence="1">Uncharacterized protein</fullName>
    </submittedName>
</protein>
<name>A0A5B7G3P8_PORTR</name>
<evidence type="ECO:0000313" key="1">
    <source>
        <dbReference type="EMBL" id="MPC51104.1"/>
    </source>
</evidence>
<keyword evidence="2" id="KW-1185">Reference proteome</keyword>
<dbReference type="AlphaFoldDB" id="A0A5B7G3P8"/>
<evidence type="ECO:0000313" key="2">
    <source>
        <dbReference type="Proteomes" id="UP000324222"/>
    </source>
</evidence>
<organism evidence="1 2">
    <name type="scientific">Portunus trituberculatus</name>
    <name type="common">Swimming crab</name>
    <name type="synonym">Neptunus trituberculatus</name>
    <dbReference type="NCBI Taxonomy" id="210409"/>
    <lineage>
        <taxon>Eukaryota</taxon>
        <taxon>Metazoa</taxon>
        <taxon>Ecdysozoa</taxon>
        <taxon>Arthropoda</taxon>
        <taxon>Crustacea</taxon>
        <taxon>Multicrustacea</taxon>
        <taxon>Malacostraca</taxon>
        <taxon>Eumalacostraca</taxon>
        <taxon>Eucarida</taxon>
        <taxon>Decapoda</taxon>
        <taxon>Pleocyemata</taxon>
        <taxon>Brachyura</taxon>
        <taxon>Eubrachyura</taxon>
        <taxon>Portunoidea</taxon>
        <taxon>Portunidae</taxon>
        <taxon>Portuninae</taxon>
        <taxon>Portunus</taxon>
    </lineage>
</organism>
<sequence length="138" mass="15458">MVVMLVSWWRPLPVIRSFVYPRREHLSVSGRCVQALERLSTQGGRDEEREARVVVVLVEMVVEISLPLSTTTATQHHRQNPTPLPTPMALTPDEEYITPQDVNTQSLSSVVLNGLLFEYETTQNNSGDDCVVVVVVVT</sequence>
<gene>
    <name evidence="1" type="ORF">E2C01_044943</name>
</gene>
<proteinExistence type="predicted"/>
<dbReference type="Proteomes" id="UP000324222">
    <property type="component" value="Unassembled WGS sequence"/>
</dbReference>